<feature type="transmembrane region" description="Helical" evidence="11">
    <location>
        <begin position="260"/>
        <end position="283"/>
    </location>
</feature>
<evidence type="ECO:0000256" key="3">
    <source>
        <dbReference type="ARBA" id="ARBA00022692"/>
    </source>
</evidence>
<evidence type="ECO:0000256" key="4">
    <source>
        <dbReference type="ARBA" id="ARBA00022989"/>
    </source>
</evidence>
<dbReference type="InterPro" id="IPR000276">
    <property type="entry name" value="GPCR_Rhodpsn"/>
</dbReference>
<feature type="transmembrane region" description="Helical" evidence="11">
    <location>
        <begin position="219"/>
        <end position="240"/>
    </location>
</feature>
<evidence type="ECO:0000256" key="2">
    <source>
        <dbReference type="ARBA" id="ARBA00022475"/>
    </source>
</evidence>
<proteinExistence type="inferred from homology"/>
<feature type="region of interest" description="Disordered" evidence="10">
    <location>
        <begin position="305"/>
        <end position="325"/>
    </location>
</feature>
<keyword evidence="3 9" id="KW-0812">Transmembrane</keyword>
<protein>
    <submittedName>
        <fullName evidence="13">C-C chemokine receptor type 3-like</fullName>
    </submittedName>
</protein>
<accession>A0ABR1A448</accession>
<dbReference type="PANTHER" id="PTHR10489:SF922">
    <property type="entry name" value="C-C CHEMOKINE RECEPTOR FAMILY-LIKE-RELATED"/>
    <property type="match status" value="1"/>
</dbReference>
<keyword evidence="5 9" id="KW-0297">G-protein coupled receptor</keyword>
<keyword evidence="4 11" id="KW-1133">Transmembrane helix</keyword>
<evidence type="ECO:0000313" key="14">
    <source>
        <dbReference type="Proteomes" id="UP001369086"/>
    </source>
</evidence>
<dbReference type="PRINTS" id="PR00657">
    <property type="entry name" value="CCCHEMOKINER"/>
</dbReference>
<keyword evidence="8 9" id="KW-0807">Transducer</keyword>
<dbReference type="Pfam" id="PF00001">
    <property type="entry name" value="7tm_1"/>
    <property type="match status" value="1"/>
</dbReference>
<evidence type="ECO:0000256" key="6">
    <source>
        <dbReference type="ARBA" id="ARBA00023136"/>
    </source>
</evidence>
<evidence type="ECO:0000256" key="11">
    <source>
        <dbReference type="SAM" id="Phobius"/>
    </source>
</evidence>
<dbReference type="Gene3D" id="1.20.1070.10">
    <property type="entry name" value="Rhodopsin 7-helix transmembrane proteins"/>
    <property type="match status" value="1"/>
</dbReference>
<feature type="domain" description="G-protein coupled receptors family 1 profile" evidence="12">
    <location>
        <begin position="29"/>
        <end position="280"/>
    </location>
</feature>
<name>A0ABR1A448_HUSHU</name>
<keyword evidence="6 11" id="KW-0472">Membrane</keyword>
<dbReference type="EMBL" id="JAHFZB010000003">
    <property type="protein sequence ID" value="KAK6491843.1"/>
    <property type="molecule type" value="Genomic_DNA"/>
</dbReference>
<dbReference type="InterPro" id="IPR050119">
    <property type="entry name" value="CCR1-9-like"/>
</dbReference>
<sequence length="325" mass="37577">MCDKKDIVAFGARFLPVFYYLVFLLSMLGNGLVLFILFKYEKLANVTNILILSLVVSNLVFVSSLPFWATYHSSEWIFGSTMCKLPSTIYFIGFYSSILFLTLMTIDRYLSVVHAISAAKTRRRHYALISSTVVWCVSIAATIPEFILHDVREDNESSLLCEDTGYSNDIMKRWKQLGFYKQIVIFFLLPLIVFLFCYTRIVTTIIKTRMQQKCRALKLIFIIVVTFFLCWTPYNVVIFLESLQNLESSTDDTCNNSLDYASYICHNLAYLHCCVNPVFFTFVGRKFQDHLTKFLRKEIPCIGSQPQSSFSGRSSDHRSPHTIYE</sequence>
<comment type="caution">
    <text evidence="13">The sequence shown here is derived from an EMBL/GenBank/DDBJ whole genome shotgun (WGS) entry which is preliminary data.</text>
</comment>
<dbReference type="Proteomes" id="UP001369086">
    <property type="component" value="Unassembled WGS sequence"/>
</dbReference>
<feature type="transmembrane region" description="Helical" evidence="11">
    <location>
        <begin position="179"/>
        <end position="198"/>
    </location>
</feature>
<dbReference type="PROSITE" id="PS50262">
    <property type="entry name" value="G_PROTEIN_RECEP_F1_2"/>
    <property type="match status" value="1"/>
</dbReference>
<dbReference type="PANTHER" id="PTHR10489">
    <property type="entry name" value="CELL ADHESION MOLECULE"/>
    <property type="match status" value="1"/>
</dbReference>
<evidence type="ECO:0000256" key="10">
    <source>
        <dbReference type="SAM" id="MobiDB-lite"/>
    </source>
</evidence>
<comment type="similarity">
    <text evidence="9">Belongs to the G-protein coupled receptor 1 family.</text>
</comment>
<keyword evidence="14" id="KW-1185">Reference proteome</keyword>
<feature type="transmembrane region" description="Helical" evidence="11">
    <location>
        <begin position="89"/>
        <end position="106"/>
    </location>
</feature>
<evidence type="ECO:0000259" key="12">
    <source>
        <dbReference type="PROSITE" id="PS50262"/>
    </source>
</evidence>
<organism evidence="13 14">
    <name type="scientific">Huso huso</name>
    <name type="common">Beluga</name>
    <name type="synonym">Acipenser huso</name>
    <dbReference type="NCBI Taxonomy" id="61971"/>
    <lineage>
        <taxon>Eukaryota</taxon>
        <taxon>Metazoa</taxon>
        <taxon>Chordata</taxon>
        <taxon>Craniata</taxon>
        <taxon>Vertebrata</taxon>
        <taxon>Euteleostomi</taxon>
        <taxon>Actinopterygii</taxon>
        <taxon>Chondrostei</taxon>
        <taxon>Acipenseriformes</taxon>
        <taxon>Acipenseridae</taxon>
        <taxon>Huso</taxon>
    </lineage>
</organism>
<feature type="transmembrane region" description="Helical" evidence="11">
    <location>
        <begin position="126"/>
        <end position="148"/>
    </location>
</feature>
<dbReference type="PRINTS" id="PR00237">
    <property type="entry name" value="GPCRRHODOPSN"/>
</dbReference>
<evidence type="ECO:0000256" key="5">
    <source>
        <dbReference type="ARBA" id="ARBA00023040"/>
    </source>
</evidence>
<evidence type="ECO:0000256" key="8">
    <source>
        <dbReference type="ARBA" id="ARBA00023224"/>
    </source>
</evidence>
<dbReference type="InterPro" id="IPR000355">
    <property type="entry name" value="Chemokine_rcpt"/>
</dbReference>
<comment type="subcellular location">
    <subcellularLocation>
        <location evidence="1">Cell membrane</location>
        <topology evidence="1">Multi-pass membrane protein</topology>
    </subcellularLocation>
</comment>
<evidence type="ECO:0000256" key="7">
    <source>
        <dbReference type="ARBA" id="ARBA00023170"/>
    </source>
</evidence>
<evidence type="ECO:0000313" key="13">
    <source>
        <dbReference type="EMBL" id="KAK6491843.1"/>
    </source>
</evidence>
<feature type="transmembrane region" description="Helical" evidence="11">
    <location>
        <begin position="17"/>
        <end position="37"/>
    </location>
</feature>
<dbReference type="SUPFAM" id="SSF81321">
    <property type="entry name" value="Family A G protein-coupled receptor-like"/>
    <property type="match status" value="1"/>
</dbReference>
<keyword evidence="2" id="KW-1003">Cell membrane</keyword>
<feature type="transmembrane region" description="Helical" evidence="11">
    <location>
        <begin position="49"/>
        <end position="69"/>
    </location>
</feature>
<dbReference type="InterPro" id="IPR017452">
    <property type="entry name" value="GPCR_Rhodpsn_7TM"/>
</dbReference>
<feature type="compositionally biased region" description="Basic and acidic residues" evidence="10">
    <location>
        <begin position="314"/>
        <end position="325"/>
    </location>
</feature>
<keyword evidence="7 9" id="KW-0675">Receptor</keyword>
<reference evidence="13 14" key="1">
    <citation type="submission" date="2021-05" db="EMBL/GenBank/DDBJ databases">
        <authorList>
            <person name="Zahm M."/>
            <person name="Klopp C."/>
            <person name="Cabau C."/>
            <person name="Kuhl H."/>
            <person name="Suciu R."/>
            <person name="Ciorpac M."/>
            <person name="Holostenco D."/>
            <person name="Gessner J."/>
            <person name="Wuertz S."/>
            <person name="Hohne C."/>
            <person name="Stock M."/>
            <person name="Gislard M."/>
            <person name="Lluch J."/>
            <person name="Milhes M."/>
            <person name="Lampietro C."/>
            <person name="Lopez Roques C."/>
            <person name="Donnadieu C."/>
            <person name="Du K."/>
            <person name="Schartl M."/>
            <person name="Guiguen Y."/>
        </authorList>
    </citation>
    <scope>NUCLEOTIDE SEQUENCE [LARGE SCALE GENOMIC DNA]</scope>
    <source>
        <strain evidence="13">Hh-F2</strain>
        <tissue evidence="13">Blood</tissue>
    </source>
</reference>
<evidence type="ECO:0000256" key="9">
    <source>
        <dbReference type="RuleBase" id="RU000688"/>
    </source>
</evidence>
<gene>
    <name evidence="13" type="ORF">HHUSO_G4032</name>
</gene>
<evidence type="ECO:0000256" key="1">
    <source>
        <dbReference type="ARBA" id="ARBA00004651"/>
    </source>
</evidence>
<dbReference type="PROSITE" id="PS00237">
    <property type="entry name" value="G_PROTEIN_RECEP_F1_1"/>
    <property type="match status" value="1"/>
</dbReference>